<dbReference type="Proteomes" id="UP000193689">
    <property type="component" value="Unassembled WGS sequence"/>
</dbReference>
<dbReference type="Gene3D" id="3.40.50.150">
    <property type="entry name" value="Vaccinia Virus protein VP39"/>
    <property type="match status" value="1"/>
</dbReference>
<comment type="caution">
    <text evidence="1">The sequence shown here is derived from an EMBL/GenBank/DDBJ whole genome shotgun (WGS) entry which is preliminary data.</text>
</comment>
<dbReference type="SUPFAM" id="SSF53335">
    <property type="entry name" value="S-adenosyl-L-methionine-dependent methyltransferases"/>
    <property type="match status" value="1"/>
</dbReference>
<evidence type="ECO:0000313" key="2">
    <source>
        <dbReference type="Proteomes" id="UP000193689"/>
    </source>
</evidence>
<dbReference type="EMBL" id="MCFJ01000006">
    <property type="protein sequence ID" value="ORY65111.1"/>
    <property type="molecule type" value="Genomic_DNA"/>
</dbReference>
<protein>
    <submittedName>
        <fullName evidence="1">Uncharacterized protein</fullName>
    </submittedName>
</protein>
<keyword evidence="2" id="KW-1185">Reference proteome</keyword>
<dbReference type="InterPro" id="IPR029063">
    <property type="entry name" value="SAM-dependent_MTases_sf"/>
</dbReference>
<name>A0A1Y2E0N7_9PEZI</name>
<gene>
    <name evidence="1" type="ORF">BCR38DRAFT_342280</name>
</gene>
<proteinExistence type="predicted"/>
<accession>A0A1Y2E0N7</accession>
<dbReference type="InParanoid" id="A0A1Y2E0N7"/>
<evidence type="ECO:0000313" key="1">
    <source>
        <dbReference type="EMBL" id="ORY65111.1"/>
    </source>
</evidence>
<dbReference type="RefSeq" id="XP_040716263.1">
    <property type="nucleotide sequence ID" value="XM_040855931.1"/>
</dbReference>
<sequence>MYRFLNYDFADTGFFEILQEKTALWGDHEKYRRPNIEWDPDEQGFELESQDCIIAANAPHSTERISHTMTNIRKLLKPDGSLVLEELMKKKRVYTNIFGIFDRG</sequence>
<dbReference type="GeneID" id="63772143"/>
<dbReference type="OrthoDB" id="329835at2759"/>
<dbReference type="AlphaFoldDB" id="A0A1Y2E0N7"/>
<organism evidence="1 2">
    <name type="scientific">Pseudomassariella vexata</name>
    <dbReference type="NCBI Taxonomy" id="1141098"/>
    <lineage>
        <taxon>Eukaryota</taxon>
        <taxon>Fungi</taxon>
        <taxon>Dikarya</taxon>
        <taxon>Ascomycota</taxon>
        <taxon>Pezizomycotina</taxon>
        <taxon>Sordariomycetes</taxon>
        <taxon>Xylariomycetidae</taxon>
        <taxon>Amphisphaeriales</taxon>
        <taxon>Pseudomassariaceae</taxon>
        <taxon>Pseudomassariella</taxon>
    </lineage>
</organism>
<reference evidence="1 2" key="1">
    <citation type="submission" date="2016-07" db="EMBL/GenBank/DDBJ databases">
        <title>Pervasive Adenine N6-methylation of Active Genes in Fungi.</title>
        <authorList>
            <consortium name="DOE Joint Genome Institute"/>
            <person name="Mondo S.J."/>
            <person name="Dannebaum R.O."/>
            <person name="Kuo R.C."/>
            <person name="Labutti K."/>
            <person name="Haridas S."/>
            <person name="Kuo A."/>
            <person name="Salamov A."/>
            <person name="Ahrendt S.R."/>
            <person name="Lipzen A."/>
            <person name="Sullivan W."/>
            <person name="Andreopoulos W.B."/>
            <person name="Clum A."/>
            <person name="Lindquist E."/>
            <person name="Daum C."/>
            <person name="Ramamoorthy G.K."/>
            <person name="Gryganskyi A."/>
            <person name="Culley D."/>
            <person name="Magnuson J.K."/>
            <person name="James T.Y."/>
            <person name="O'Malley M.A."/>
            <person name="Stajich J.E."/>
            <person name="Spatafora J.W."/>
            <person name="Visel A."/>
            <person name="Grigoriev I.V."/>
        </authorList>
    </citation>
    <scope>NUCLEOTIDE SEQUENCE [LARGE SCALE GENOMIC DNA]</scope>
    <source>
        <strain evidence="1 2">CBS 129021</strain>
    </source>
</reference>
<dbReference type="STRING" id="1141098.A0A1Y2E0N7"/>